<dbReference type="InterPro" id="IPR001680">
    <property type="entry name" value="WD40_rpt"/>
</dbReference>
<dbReference type="InterPro" id="IPR015943">
    <property type="entry name" value="WD40/YVTN_repeat-like_dom_sf"/>
</dbReference>
<dbReference type="EMBL" id="AOGT01001367">
    <property type="protein sequence ID" value="EMG47799.1"/>
    <property type="molecule type" value="Genomic_DNA"/>
</dbReference>
<dbReference type="FunFam" id="2.130.10.10:FF:001464">
    <property type="entry name" value="Ubiquitin-binding TORC1 subunit"/>
    <property type="match status" value="1"/>
</dbReference>
<evidence type="ECO:0000313" key="7">
    <source>
        <dbReference type="EMBL" id="EMG47799.1"/>
    </source>
</evidence>
<dbReference type="GO" id="GO:0009267">
    <property type="term" value="P:cellular response to starvation"/>
    <property type="evidence" value="ECO:0007669"/>
    <property type="project" value="TreeGrafter"/>
</dbReference>
<dbReference type="SUPFAM" id="SSF50978">
    <property type="entry name" value="WD40 repeat-like"/>
    <property type="match status" value="1"/>
</dbReference>
<feature type="domain" description="Raptor N-terminal CASPase-like" evidence="6">
    <location>
        <begin position="87"/>
        <end position="241"/>
    </location>
</feature>
<evidence type="ECO:0000256" key="3">
    <source>
        <dbReference type="ARBA" id="ARBA00022737"/>
    </source>
</evidence>
<dbReference type="OMA" id="TEVCTND"/>
<dbReference type="Gene3D" id="1.25.10.10">
    <property type="entry name" value="Leucine-rich Repeat Variant"/>
    <property type="match status" value="1"/>
</dbReference>
<dbReference type="InterPro" id="IPR029347">
    <property type="entry name" value="Raptor_N"/>
</dbReference>
<dbReference type="InterPro" id="IPR004083">
    <property type="entry name" value="Raptor"/>
</dbReference>
<sequence>MSSNQQLYANVSRRPPTKPLNDKMRHGFEVDYNSEKFLSTLANTFYIYFDDKRQNTNGNPITEEMKQSRKYYKNYQPISDWKVMKERQKTINAILVLCLNLGVAPPDVMRPSPCARFESWCDPSTFNDTKKAIENIGKNLQSQYENISSKTRYRQSLDPCVEDVKRFCNTQRRNAKDERILFHYNGHGVPKPTASGEIWVFNRNYTQYIPISLYDLQTWLGAPVIFVYDCNSAGNIVHNFKKFVQKRIDDDNEGNHDQSAPSPTSAYLDCIQLAACKSNELLPMSPDLPADLFTCCLTSPIDISIRWFIIQSSLKKGYYDSLPRNSIGNVVIPGNLNDRRTPLGELNWIFTAITDTIAWTLLSRPIFKRLFRQDLMVAALFRNFLLAKRIMPHLNCNPISDPPLPDAVRFHPIWDSWDLAIDQVLSKLLKTSQEENASNLPLAMPLIQNGTAKNENGSLVPHQANGSATNGTTSSSTPVAGGAGGAASASTTAATTPAIPQNLGNYQYTTFFEQQLTAFDIWLKYAGPSTKEPPEQLPIVLQVLLSQVHRLRALILLSQFLDLGPWAVYLSLSIGIFPYVLRLLQSPAQELKPVLIFIWARIMAVDYKGTQQELCKDKGYSYFYQILNSNPGNQNGSAMGNGAIPGNGSASSAMLINDDHKAMSAFILTLFIKDFKNGQRVCYSTEIITNCIKFIQTSDNPLLRQWCGLLLSQLWNRYPDGKWMIYKNGYINKLLTLIDDPIPEVRTSILVALTTYLSDPPHLAPQQPNNPIAINTTESRKDEIRQQDLKLANVVLGLLGDGSPIVRKELVFFINKFIQTYLKFFLVVAFNQLQEEIVLIENPNYLNDFRKKSPAYGSIFSSIWKALLILSEDPHCEVKQLAETLIDFVMVQLNESELAESAKEMQDFLLSKSTINISESFKPTKPVVNRQLGEKRQVSSASVMNRRNTLMIDGSSLTTRSASASHLNSSHDNSDSESITSKIKNLSVSKLFKSFHINEENDLKGLTRILNPGPVQSSYGSEFIPKTAFYKKRDLTQSPELPLESGFFEYSCEYFQEPQMSRNEIDEPGSKEYVQRLWRRNRNESIIQETQPQKELALRGEWNKNVQILNNKTQPKCIKFTQFEKILVASDEKDNITVWDWGNSQVVKKFSNGNPFGTKITDIKFLNEDDSPLMLTGSSDGVIKIYKNFHNYENTGSGDDDEYEDDKKVELVTGWRALTDLLLTSKSTGLVSEWQQSRGSLLVSGDVKIIRIWDAPRELCLSDIPARSSSSITSLTSDQVAGDIFIAGFDDGSIRVYDTRLDSRESMVMTWKATKQHQNEGRPYIGSGSIRNVHMQRGGFRELISGSADGYVNVWDLRLHDPVLSYTTPEKSIRSMDVHEHAPILMTGVKNLDLWSTAGECLTSLNNPHGSSSRSLNYLSSATFHPHRMMLATNYNQDGHINVYTCRDTVVEY</sequence>
<feature type="region of interest" description="Disordered" evidence="5">
    <location>
        <begin position="453"/>
        <end position="487"/>
    </location>
</feature>
<feature type="compositionally biased region" description="Low complexity" evidence="5">
    <location>
        <begin position="464"/>
        <end position="487"/>
    </location>
</feature>
<dbReference type="SUPFAM" id="SSF48371">
    <property type="entry name" value="ARM repeat"/>
    <property type="match status" value="1"/>
</dbReference>
<evidence type="ECO:0000256" key="5">
    <source>
        <dbReference type="SAM" id="MobiDB-lite"/>
    </source>
</evidence>
<accession>M3JZC9</accession>
<dbReference type="SMART" id="SM00320">
    <property type="entry name" value="WD40"/>
    <property type="match status" value="6"/>
</dbReference>
<dbReference type="GO" id="GO:0031931">
    <property type="term" value="C:TORC1 complex"/>
    <property type="evidence" value="ECO:0007669"/>
    <property type="project" value="InterPro"/>
</dbReference>
<feature type="repeat" description="WD" evidence="4">
    <location>
        <begin position="1343"/>
        <end position="1365"/>
    </location>
</feature>
<dbReference type="InterPro" id="IPR016024">
    <property type="entry name" value="ARM-type_fold"/>
</dbReference>
<keyword evidence="3" id="KW-0677">Repeat</keyword>
<comment type="similarity">
    <text evidence="1">Belongs to the WD repeat RAPTOR family.</text>
</comment>
<dbReference type="GO" id="GO:0010506">
    <property type="term" value="P:regulation of autophagy"/>
    <property type="evidence" value="ECO:0007669"/>
    <property type="project" value="TreeGrafter"/>
</dbReference>
<feature type="region of interest" description="Disordered" evidence="5">
    <location>
        <begin position="1"/>
        <end position="22"/>
    </location>
</feature>
<dbReference type="OrthoDB" id="10262360at2759"/>
<evidence type="ECO:0000313" key="8">
    <source>
        <dbReference type="Proteomes" id="UP000011777"/>
    </source>
</evidence>
<dbReference type="Proteomes" id="UP000011777">
    <property type="component" value="Unassembled WGS sequence"/>
</dbReference>
<dbReference type="PRINTS" id="PR01547">
    <property type="entry name" value="YEAST176DUF"/>
</dbReference>
<keyword evidence="2 4" id="KW-0853">WD repeat</keyword>
<dbReference type="PANTHER" id="PTHR12848">
    <property type="entry name" value="REGULATORY-ASSOCIATED PROTEIN OF MTOR"/>
    <property type="match status" value="1"/>
</dbReference>
<organism evidence="7 8">
    <name type="scientific">Candida maltosa (strain Xu316)</name>
    <name type="common">Yeast</name>
    <dbReference type="NCBI Taxonomy" id="1245528"/>
    <lineage>
        <taxon>Eukaryota</taxon>
        <taxon>Fungi</taxon>
        <taxon>Dikarya</taxon>
        <taxon>Ascomycota</taxon>
        <taxon>Saccharomycotina</taxon>
        <taxon>Pichiomycetes</taxon>
        <taxon>Debaryomycetaceae</taxon>
        <taxon>Candida/Lodderomyces clade</taxon>
        <taxon>Candida</taxon>
    </lineage>
</organism>
<protein>
    <submittedName>
        <fullName evidence="7">WD-repeat MIP1-like developmental modulator, putative</fullName>
    </submittedName>
</protein>
<dbReference type="GO" id="GO:0030674">
    <property type="term" value="F:protein-macromolecule adaptor activity"/>
    <property type="evidence" value="ECO:0007669"/>
    <property type="project" value="TreeGrafter"/>
</dbReference>
<keyword evidence="8" id="KW-1185">Reference proteome</keyword>
<dbReference type="PANTHER" id="PTHR12848:SF16">
    <property type="entry name" value="REGULATORY-ASSOCIATED PROTEIN OF MTOR"/>
    <property type="match status" value="1"/>
</dbReference>
<gene>
    <name evidence="7" type="ORF">G210_1750</name>
</gene>
<reference evidence="7 8" key="1">
    <citation type="submission" date="2013-02" db="EMBL/GenBank/DDBJ databases">
        <title>Genome sequence of Candida maltosa Xu316, a potential industrial strain for xylitol and ethanol production.</title>
        <authorList>
            <person name="Yu J."/>
            <person name="Wang Q."/>
            <person name="Geng X."/>
            <person name="Bao W."/>
            <person name="He P."/>
            <person name="Cai J."/>
        </authorList>
    </citation>
    <scope>NUCLEOTIDE SEQUENCE [LARGE SCALE GENOMIC DNA]</scope>
    <source>
        <strain evidence="8">Xu316</strain>
    </source>
</reference>
<dbReference type="FunFam" id="1.25.10.10:FF:000947">
    <property type="entry name" value="Ubiquitin-binding TORC1 subunit"/>
    <property type="match status" value="1"/>
</dbReference>
<dbReference type="PROSITE" id="PS50082">
    <property type="entry name" value="WD_REPEATS_2"/>
    <property type="match status" value="1"/>
</dbReference>
<dbReference type="GO" id="GO:0005737">
    <property type="term" value="C:cytoplasm"/>
    <property type="evidence" value="ECO:0007669"/>
    <property type="project" value="TreeGrafter"/>
</dbReference>
<dbReference type="Gene3D" id="2.130.10.10">
    <property type="entry name" value="YVTN repeat-like/Quinoprotein amine dehydrogenase"/>
    <property type="match status" value="2"/>
</dbReference>
<evidence type="ECO:0000256" key="1">
    <source>
        <dbReference type="ARBA" id="ARBA00009257"/>
    </source>
</evidence>
<evidence type="ECO:0000259" key="6">
    <source>
        <dbReference type="SMART" id="SM01302"/>
    </source>
</evidence>
<name>M3JZC9_CANMX</name>
<dbReference type="InterPro" id="IPR036322">
    <property type="entry name" value="WD40_repeat_dom_sf"/>
</dbReference>
<dbReference type="GO" id="GO:0071230">
    <property type="term" value="P:cellular response to amino acid stimulus"/>
    <property type="evidence" value="ECO:0007669"/>
    <property type="project" value="TreeGrafter"/>
</dbReference>
<proteinExistence type="inferred from homology"/>
<dbReference type="InterPro" id="IPR011989">
    <property type="entry name" value="ARM-like"/>
</dbReference>
<dbReference type="Pfam" id="PF14538">
    <property type="entry name" value="Raptor_N"/>
    <property type="match status" value="1"/>
</dbReference>
<evidence type="ECO:0000256" key="2">
    <source>
        <dbReference type="ARBA" id="ARBA00022574"/>
    </source>
</evidence>
<dbReference type="STRING" id="1245528.M3JZC9"/>
<evidence type="ECO:0000256" key="4">
    <source>
        <dbReference type="PROSITE-ProRule" id="PRU00221"/>
    </source>
</evidence>
<dbReference type="GO" id="GO:0031929">
    <property type="term" value="P:TOR signaling"/>
    <property type="evidence" value="ECO:0007669"/>
    <property type="project" value="InterPro"/>
</dbReference>
<dbReference type="GO" id="GO:0030307">
    <property type="term" value="P:positive regulation of cell growth"/>
    <property type="evidence" value="ECO:0007669"/>
    <property type="project" value="TreeGrafter"/>
</dbReference>
<dbReference type="HOGENOM" id="CLU_001136_0_2_1"/>
<dbReference type="eggNOG" id="KOG1517">
    <property type="taxonomic scope" value="Eukaryota"/>
</dbReference>
<comment type="caution">
    <text evidence="7">The sequence shown here is derived from an EMBL/GenBank/DDBJ whole genome shotgun (WGS) entry which is preliminary data.</text>
</comment>
<dbReference type="SMART" id="SM01302">
    <property type="entry name" value="Raptor_N"/>
    <property type="match status" value="1"/>
</dbReference>